<dbReference type="EMBL" id="BMZS01000005">
    <property type="protein sequence ID" value="GHD50934.1"/>
    <property type="molecule type" value="Genomic_DNA"/>
</dbReference>
<feature type="transmembrane region" description="Helical" evidence="4">
    <location>
        <begin position="45"/>
        <end position="65"/>
    </location>
</feature>
<evidence type="ECO:0000256" key="1">
    <source>
        <dbReference type="ARBA" id="ARBA00022692"/>
    </source>
</evidence>
<dbReference type="GO" id="GO:0022857">
    <property type="term" value="F:transmembrane transporter activity"/>
    <property type="evidence" value="ECO:0007669"/>
    <property type="project" value="InterPro"/>
</dbReference>
<organism evidence="6 7">
    <name type="scientific">Thalassobaculum fulvum</name>
    <dbReference type="NCBI Taxonomy" id="1633335"/>
    <lineage>
        <taxon>Bacteria</taxon>
        <taxon>Pseudomonadati</taxon>
        <taxon>Pseudomonadota</taxon>
        <taxon>Alphaproteobacteria</taxon>
        <taxon>Rhodospirillales</taxon>
        <taxon>Thalassobaculaceae</taxon>
        <taxon>Thalassobaculum</taxon>
    </lineage>
</organism>
<dbReference type="PROSITE" id="PS50850">
    <property type="entry name" value="MFS"/>
    <property type="match status" value="1"/>
</dbReference>
<accession>A0A919CPL7</accession>
<dbReference type="AlphaFoldDB" id="A0A919CPL7"/>
<dbReference type="InterPro" id="IPR047200">
    <property type="entry name" value="MFS_YcaD-like"/>
</dbReference>
<feature type="transmembrane region" description="Helical" evidence="4">
    <location>
        <begin position="138"/>
        <end position="159"/>
    </location>
</feature>
<dbReference type="Gene3D" id="1.20.1250.20">
    <property type="entry name" value="MFS general substrate transporter like domains"/>
    <property type="match status" value="2"/>
</dbReference>
<feature type="transmembrane region" description="Helical" evidence="4">
    <location>
        <begin position="294"/>
        <end position="317"/>
    </location>
</feature>
<feature type="transmembrane region" description="Helical" evidence="4">
    <location>
        <begin position="207"/>
        <end position="228"/>
    </location>
</feature>
<proteinExistence type="predicted"/>
<gene>
    <name evidence="6" type="ORF">GCM10017083_24770</name>
</gene>
<feature type="transmembrane region" description="Helical" evidence="4">
    <location>
        <begin position="240"/>
        <end position="261"/>
    </location>
</feature>
<dbReference type="SUPFAM" id="SSF103473">
    <property type="entry name" value="MFS general substrate transporter"/>
    <property type="match status" value="1"/>
</dbReference>
<evidence type="ECO:0000313" key="6">
    <source>
        <dbReference type="EMBL" id="GHD50934.1"/>
    </source>
</evidence>
<feature type="transmembrane region" description="Helical" evidence="4">
    <location>
        <begin position="12"/>
        <end position="33"/>
    </location>
</feature>
<feature type="transmembrane region" description="Helical" evidence="4">
    <location>
        <begin position="77"/>
        <end position="94"/>
    </location>
</feature>
<keyword evidence="1 4" id="KW-0812">Transmembrane</keyword>
<evidence type="ECO:0000256" key="2">
    <source>
        <dbReference type="ARBA" id="ARBA00022989"/>
    </source>
</evidence>
<feature type="transmembrane region" description="Helical" evidence="4">
    <location>
        <begin position="268"/>
        <end position="288"/>
    </location>
</feature>
<evidence type="ECO:0000313" key="7">
    <source>
        <dbReference type="Proteomes" id="UP000630353"/>
    </source>
</evidence>
<feature type="transmembrane region" description="Helical" evidence="4">
    <location>
        <begin position="165"/>
        <end position="186"/>
    </location>
</feature>
<feature type="transmembrane region" description="Helical" evidence="4">
    <location>
        <begin position="100"/>
        <end position="118"/>
    </location>
</feature>
<reference evidence="6" key="1">
    <citation type="journal article" date="2014" name="Int. J. Syst. Evol. Microbiol.">
        <title>Complete genome sequence of Corynebacterium casei LMG S-19264T (=DSM 44701T), isolated from a smear-ripened cheese.</title>
        <authorList>
            <consortium name="US DOE Joint Genome Institute (JGI-PGF)"/>
            <person name="Walter F."/>
            <person name="Albersmeier A."/>
            <person name="Kalinowski J."/>
            <person name="Ruckert C."/>
        </authorList>
    </citation>
    <scope>NUCLEOTIDE SEQUENCE</scope>
    <source>
        <strain evidence="6">KCTC 42651</strain>
    </source>
</reference>
<dbReference type="Proteomes" id="UP000630353">
    <property type="component" value="Unassembled WGS sequence"/>
</dbReference>
<evidence type="ECO:0000259" key="5">
    <source>
        <dbReference type="PROSITE" id="PS50850"/>
    </source>
</evidence>
<dbReference type="InterPro" id="IPR020846">
    <property type="entry name" value="MFS_dom"/>
</dbReference>
<feature type="domain" description="Major facilitator superfamily (MFS) profile" evidence="5">
    <location>
        <begin position="7"/>
        <end position="382"/>
    </location>
</feature>
<keyword evidence="2 4" id="KW-1133">Transmembrane helix</keyword>
<protein>
    <submittedName>
        <fullName evidence="6">ABC transporter permease</fullName>
    </submittedName>
</protein>
<dbReference type="InterPro" id="IPR011701">
    <property type="entry name" value="MFS"/>
</dbReference>
<dbReference type="CDD" id="cd17477">
    <property type="entry name" value="MFS_YcaD_like"/>
    <property type="match status" value="1"/>
</dbReference>
<evidence type="ECO:0000256" key="4">
    <source>
        <dbReference type="SAM" id="Phobius"/>
    </source>
</evidence>
<evidence type="ECO:0000256" key="3">
    <source>
        <dbReference type="ARBA" id="ARBA00023136"/>
    </source>
</evidence>
<dbReference type="Pfam" id="PF07690">
    <property type="entry name" value="MFS_1"/>
    <property type="match status" value="1"/>
</dbReference>
<dbReference type="GO" id="GO:0005886">
    <property type="term" value="C:plasma membrane"/>
    <property type="evidence" value="ECO:0007669"/>
    <property type="project" value="TreeGrafter"/>
</dbReference>
<feature type="transmembrane region" description="Helical" evidence="4">
    <location>
        <begin position="360"/>
        <end position="377"/>
    </location>
</feature>
<keyword evidence="7" id="KW-1185">Reference proteome</keyword>
<reference evidence="6" key="2">
    <citation type="submission" date="2020-09" db="EMBL/GenBank/DDBJ databases">
        <authorList>
            <person name="Sun Q."/>
            <person name="Kim S."/>
        </authorList>
    </citation>
    <scope>NUCLEOTIDE SEQUENCE</scope>
    <source>
        <strain evidence="6">KCTC 42651</strain>
    </source>
</reference>
<name>A0A919CPL7_9PROT</name>
<feature type="transmembrane region" description="Helical" evidence="4">
    <location>
        <begin position="329"/>
        <end position="348"/>
    </location>
</feature>
<comment type="caution">
    <text evidence="6">The sequence shown here is derived from an EMBL/GenBank/DDBJ whole genome shotgun (WGS) entry which is preliminary data.</text>
</comment>
<keyword evidence="3 4" id="KW-0472">Membrane</keyword>
<sequence length="383" mass="39698">MALDARRVGWSLAAHFASSLSIGIAIGGMVPLIALTLEHRGVDPVLIGVNSAIGSLGVIVGAPLVPSMIRRFGAAEGIVLGLVLTTVSVVGLAFTDSFGLWLVLRFLTGFGVATQWVVSETWMQAIVPERRRGLVMSVYVTSIAAGFAVGPILLTLAGTEGVLPFALFAGMIAATALPMLPIRRWAPVLALGQRGSVGRLLREAPTVAIAAVAVGLVDSAFFTFIPLFGLRVGLPHDTAITLLTAVLAGNVVLQVPLGWLADRMNRRALLVALGLACCVGPAAAAWTLSSGSPAAYPVLFLWGGAGFGLYTVALTLLGERYRGGELAAANAAFVMTFELANLAGPPAAGWAMEAWSPHGLMAWMTVVAVGFVAVALVRGAQRR</sequence>
<dbReference type="InterPro" id="IPR036259">
    <property type="entry name" value="MFS_trans_sf"/>
</dbReference>
<dbReference type="PANTHER" id="PTHR23521:SF3">
    <property type="entry name" value="MFS TRANSPORTER"/>
    <property type="match status" value="1"/>
</dbReference>
<dbReference type="PANTHER" id="PTHR23521">
    <property type="entry name" value="TRANSPORTER MFS SUPERFAMILY"/>
    <property type="match status" value="1"/>
</dbReference>